<comment type="caution">
    <text evidence="7">The sequence shown here is derived from an EMBL/GenBank/DDBJ whole genome shotgun (WGS) entry which is preliminary data.</text>
</comment>
<dbReference type="InterPro" id="IPR012951">
    <property type="entry name" value="BBE"/>
</dbReference>
<feature type="compositionally biased region" description="Gly residues" evidence="5">
    <location>
        <begin position="620"/>
        <end position="629"/>
    </location>
</feature>
<sequence>MPCLCGGPGTLSVAVDRALRSRGILDFGRQLDGGAAIISSKGWGLDFDLPLPACAVTANWAACLPAFSLLRRVTVGRRHVRVWVGVRPWRSGQVVLACAPPGTFKIRRHASPWATALDLSSTISPKGIISSIVMGQQPSSPLATCLQDVCNGRSGCVGFPTDPLYQINWVDRYNLDIKVEPIAVTRPETTEEVSAFVKCAADNNVNVQAKSGGHSYGNYGVGGRDGSLVIDLRNFQHFSVDRNTWRATIGAGHKLSDVTDKLHENGGRAISHGTCPGVGLGGHATIGGLGPSSRMWGSCLDHVVEVEVVTADGKIQRASEEENSDLFFALKGAGASFGVITEFVMRTNPEPGNVIEYTYSLTFARHRDLADVFRQWQDLISDPDLDWRFGSEFVMHELGAIITGTFYGSEEEFDATGIPDRIPSGKKSIVLNDWLGSVAQQAQESALWLSDISTPFTAKSLSFKEDQLLSSEAITDLMNYIDDANRGTLIWFLIFDVTGGRISQVPQNATAYAHRDTLMFCQGYGIGIPTLNDNTRGFMNGIVSRIRNATAGELGTYAGYVDPSLGEDGPHAYWGDNLDTLRQIKRDWDPENVFSNPQSVTPAERDAGGSNDSGSNSDGGDSGDSGGTPDGEQNQ</sequence>
<feature type="region of interest" description="Disordered" evidence="5">
    <location>
        <begin position="589"/>
        <end position="635"/>
    </location>
</feature>
<dbReference type="Gene3D" id="3.40.462.20">
    <property type="match status" value="1"/>
</dbReference>
<dbReference type="PANTHER" id="PTHR42973">
    <property type="entry name" value="BINDING OXIDOREDUCTASE, PUTATIVE (AFU_ORTHOLOGUE AFUA_1G17690)-RELATED"/>
    <property type="match status" value="1"/>
</dbReference>
<keyword evidence="2" id="KW-0285">Flavoprotein</keyword>
<dbReference type="Proteomes" id="UP000770015">
    <property type="component" value="Unassembled WGS sequence"/>
</dbReference>
<evidence type="ECO:0000256" key="5">
    <source>
        <dbReference type="SAM" id="MobiDB-lite"/>
    </source>
</evidence>
<dbReference type="PROSITE" id="PS51387">
    <property type="entry name" value="FAD_PCMH"/>
    <property type="match status" value="1"/>
</dbReference>
<comment type="similarity">
    <text evidence="1">Belongs to the oxygen-dependent FAD-linked oxidoreductase family.</text>
</comment>
<keyword evidence="8" id="KW-1185">Reference proteome</keyword>
<dbReference type="Pfam" id="PF08031">
    <property type="entry name" value="BBE"/>
    <property type="match status" value="1"/>
</dbReference>
<keyword evidence="4" id="KW-0560">Oxidoreductase</keyword>
<reference evidence="7" key="1">
    <citation type="journal article" date="2021" name="Nat. Commun.">
        <title>Genetic determinants of endophytism in the Arabidopsis root mycobiome.</title>
        <authorList>
            <person name="Mesny F."/>
            <person name="Miyauchi S."/>
            <person name="Thiergart T."/>
            <person name="Pickel B."/>
            <person name="Atanasova L."/>
            <person name="Karlsson M."/>
            <person name="Huettel B."/>
            <person name="Barry K.W."/>
            <person name="Haridas S."/>
            <person name="Chen C."/>
            <person name="Bauer D."/>
            <person name="Andreopoulos W."/>
            <person name="Pangilinan J."/>
            <person name="LaButti K."/>
            <person name="Riley R."/>
            <person name="Lipzen A."/>
            <person name="Clum A."/>
            <person name="Drula E."/>
            <person name="Henrissat B."/>
            <person name="Kohler A."/>
            <person name="Grigoriev I.V."/>
            <person name="Martin F.M."/>
            <person name="Hacquard S."/>
        </authorList>
    </citation>
    <scope>NUCLEOTIDE SEQUENCE</scope>
    <source>
        <strain evidence="7">MPI-SDFR-AT-0117</strain>
    </source>
</reference>
<evidence type="ECO:0000256" key="1">
    <source>
        <dbReference type="ARBA" id="ARBA00005466"/>
    </source>
</evidence>
<dbReference type="Gene3D" id="3.30.465.10">
    <property type="match status" value="1"/>
</dbReference>
<keyword evidence="3" id="KW-0274">FAD</keyword>
<evidence type="ECO:0000313" key="7">
    <source>
        <dbReference type="EMBL" id="KAH6669646.1"/>
    </source>
</evidence>
<dbReference type="SUPFAM" id="SSF56176">
    <property type="entry name" value="FAD-binding/transporter-associated domain-like"/>
    <property type="match status" value="1"/>
</dbReference>
<proteinExistence type="inferred from homology"/>
<dbReference type="Pfam" id="PF01565">
    <property type="entry name" value="FAD_binding_4"/>
    <property type="match status" value="1"/>
</dbReference>
<organism evidence="7 8">
    <name type="scientific">Plectosphaerella plurivora</name>
    <dbReference type="NCBI Taxonomy" id="936078"/>
    <lineage>
        <taxon>Eukaryota</taxon>
        <taxon>Fungi</taxon>
        <taxon>Dikarya</taxon>
        <taxon>Ascomycota</taxon>
        <taxon>Pezizomycotina</taxon>
        <taxon>Sordariomycetes</taxon>
        <taxon>Hypocreomycetidae</taxon>
        <taxon>Glomerellales</taxon>
        <taxon>Plectosphaerellaceae</taxon>
        <taxon>Plectosphaerella</taxon>
    </lineage>
</organism>
<protein>
    <recommendedName>
        <fullName evidence="6">FAD-binding PCMH-type domain-containing protein</fullName>
    </recommendedName>
</protein>
<evidence type="ECO:0000256" key="4">
    <source>
        <dbReference type="ARBA" id="ARBA00023002"/>
    </source>
</evidence>
<dbReference type="GO" id="GO:0016491">
    <property type="term" value="F:oxidoreductase activity"/>
    <property type="evidence" value="ECO:0007669"/>
    <property type="project" value="UniProtKB-KW"/>
</dbReference>
<feature type="compositionally biased region" description="Low complexity" evidence="5">
    <location>
        <begin position="608"/>
        <end position="619"/>
    </location>
</feature>
<dbReference type="OrthoDB" id="415825at2759"/>
<dbReference type="InterPro" id="IPR016169">
    <property type="entry name" value="FAD-bd_PCMH_sub2"/>
</dbReference>
<feature type="domain" description="FAD-binding PCMH-type" evidence="6">
    <location>
        <begin position="177"/>
        <end position="350"/>
    </location>
</feature>
<dbReference type="InterPro" id="IPR036318">
    <property type="entry name" value="FAD-bd_PCMH-like_sf"/>
</dbReference>
<dbReference type="InterPro" id="IPR016166">
    <property type="entry name" value="FAD-bd_PCMH"/>
</dbReference>
<dbReference type="GO" id="GO:0071949">
    <property type="term" value="F:FAD binding"/>
    <property type="evidence" value="ECO:0007669"/>
    <property type="project" value="InterPro"/>
</dbReference>
<accession>A0A9P8V2H9</accession>
<dbReference type="InterPro" id="IPR006093">
    <property type="entry name" value="Oxy_OxRdtase_FAD_BS"/>
</dbReference>
<evidence type="ECO:0000256" key="3">
    <source>
        <dbReference type="ARBA" id="ARBA00022827"/>
    </source>
</evidence>
<evidence type="ECO:0000313" key="8">
    <source>
        <dbReference type="Proteomes" id="UP000770015"/>
    </source>
</evidence>
<dbReference type="PROSITE" id="PS00862">
    <property type="entry name" value="OX2_COVAL_FAD"/>
    <property type="match status" value="1"/>
</dbReference>
<dbReference type="InterPro" id="IPR050416">
    <property type="entry name" value="FAD-linked_Oxidoreductase"/>
</dbReference>
<gene>
    <name evidence="7" type="ORF">F5X68DRAFT_215929</name>
</gene>
<evidence type="ECO:0000256" key="2">
    <source>
        <dbReference type="ARBA" id="ARBA00022630"/>
    </source>
</evidence>
<name>A0A9P8V2H9_9PEZI</name>
<evidence type="ECO:0000259" key="6">
    <source>
        <dbReference type="PROSITE" id="PS51387"/>
    </source>
</evidence>
<dbReference type="EMBL" id="JAGSXJ010000031">
    <property type="protein sequence ID" value="KAH6669646.1"/>
    <property type="molecule type" value="Genomic_DNA"/>
</dbReference>
<dbReference type="PANTHER" id="PTHR42973:SF17">
    <property type="entry name" value="OXIDASE, PUTATIVE (AFU_ORTHOLOGUE AFUA_6G14340)-RELATED"/>
    <property type="match status" value="1"/>
</dbReference>
<dbReference type="InterPro" id="IPR006094">
    <property type="entry name" value="Oxid_FAD_bind_N"/>
</dbReference>
<dbReference type="AlphaFoldDB" id="A0A9P8V2H9"/>